<keyword evidence="5 7" id="KW-0378">Hydrolase</keyword>
<dbReference type="SUPFAM" id="SSF51445">
    <property type="entry name" value="(Trans)glycosidases"/>
    <property type="match status" value="1"/>
</dbReference>
<evidence type="ECO:0000256" key="7">
    <source>
        <dbReference type="RuleBase" id="RU361161"/>
    </source>
</evidence>
<comment type="similarity">
    <text evidence="2 7">Belongs to the glycosyl hydrolase 3 family.</text>
</comment>
<gene>
    <name evidence="9" type="ORF">DEQ80_02635</name>
</gene>
<dbReference type="InterPro" id="IPR017853">
    <property type="entry name" value="GH"/>
</dbReference>
<dbReference type="Proteomes" id="UP000264141">
    <property type="component" value="Unassembled WGS sequence"/>
</dbReference>
<dbReference type="Gene3D" id="3.20.20.300">
    <property type="entry name" value="Glycoside hydrolase, family 3, N-terminal domain"/>
    <property type="match status" value="1"/>
</dbReference>
<dbReference type="PROSITE" id="PS00775">
    <property type="entry name" value="GLYCOSYL_HYDROL_F3"/>
    <property type="match status" value="1"/>
</dbReference>
<dbReference type="InterPro" id="IPR036881">
    <property type="entry name" value="Glyco_hydro_3_C_sf"/>
</dbReference>
<dbReference type="PANTHER" id="PTHR30620:SF16">
    <property type="entry name" value="LYSOSOMAL BETA GLUCOSIDASE"/>
    <property type="match status" value="1"/>
</dbReference>
<dbReference type="OrthoDB" id="9805821at2"/>
<dbReference type="PRINTS" id="PR00133">
    <property type="entry name" value="GLHYDRLASE3"/>
</dbReference>
<dbReference type="InterPro" id="IPR026891">
    <property type="entry name" value="Fn3-like"/>
</dbReference>
<evidence type="ECO:0000313" key="9">
    <source>
        <dbReference type="EMBL" id="HCE16736.1"/>
    </source>
</evidence>
<dbReference type="STRING" id="229919.GCA_001050195_01028"/>
<dbReference type="FunFam" id="2.60.40.10:FF:000495">
    <property type="entry name" value="Periplasmic beta-glucosidase"/>
    <property type="match status" value="1"/>
</dbReference>
<feature type="domain" description="Fibronectin type III-like" evidence="8">
    <location>
        <begin position="648"/>
        <end position="717"/>
    </location>
</feature>
<dbReference type="InterPro" id="IPR013783">
    <property type="entry name" value="Ig-like_fold"/>
</dbReference>
<evidence type="ECO:0000256" key="1">
    <source>
        <dbReference type="ARBA" id="ARBA00000448"/>
    </source>
</evidence>
<dbReference type="InterPro" id="IPR001764">
    <property type="entry name" value="Glyco_hydro_3_N"/>
</dbReference>
<comment type="catalytic activity">
    <reaction evidence="1">
        <text>Hydrolysis of terminal, non-reducing beta-D-glucosyl residues with release of beta-D-glucose.</text>
        <dbReference type="EC" id="3.2.1.21"/>
    </reaction>
</comment>
<dbReference type="Pfam" id="PF00933">
    <property type="entry name" value="Glyco_hydro_3"/>
    <property type="match status" value="1"/>
</dbReference>
<dbReference type="AlphaFoldDB" id="A0A3D1JGL0"/>
<keyword evidence="4" id="KW-0732">Signal</keyword>
<name>A0A3D1JGL0_9CHLR</name>
<evidence type="ECO:0000259" key="8">
    <source>
        <dbReference type="SMART" id="SM01217"/>
    </source>
</evidence>
<dbReference type="InterPro" id="IPR051915">
    <property type="entry name" value="Cellulose_Degrad_GH3"/>
</dbReference>
<protein>
    <recommendedName>
        <fullName evidence="3">beta-glucosidase</fullName>
        <ecNumber evidence="3">3.2.1.21</ecNumber>
    </recommendedName>
</protein>
<evidence type="ECO:0000256" key="5">
    <source>
        <dbReference type="ARBA" id="ARBA00022801"/>
    </source>
</evidence>
<dbReference type="Gene3D" id="2.60.40.10">
    <property type="entry name" value="Immunoglobulins"/>
    <property type="match status" value="1"/>
</dbReference>
<reference evidence="9 10" key="1">
    <citation type="journal article" date="2018" name="Nat. Biotechnol.">
        <title>A standardized bacterial taxonomy based on genome phylogeny substantially revises the tree of life.</title>
        <authorList>
            <person name="Parks D.H."/>
            <person name="Chuvochina M."/>
            <person name="Waite D.W."/>
            <person name="Rinke C."/>
            <person name="Skarshewski A."/>
            <person name="Chaumeil P.A."/>
            <person name="Hugenholtz P."/>
        </authorList>
    </citation>
    <scope>NUCLEOTIDE SEQUENCE [LARGE SCALE GENOMIC DNA]</scope>
    <source>
        <strain evidence="9">UBA8781</strain>
    </source>
</reference>
<evidence type="ECO:0000256" key="6">
    <source>
        <dbReference type="ARBA" id="ARBA00023295"/>
    </source>
</evidence>
<dbReference type="InterPro" id="IPR002772">
    <property type="entry name" value="Glyco_hydro_3_C"/>
</dbReference>
<dbReference type="InterPro" id="IPR036962">
    <property type="entry name" value="Glyco_hydro_3_N_sf"/>
</dbReference>
<evidence type="ECO:0000313" key="10">
    <source>
        <dbReference type="Proteomes" id="UP000264141"/>
    </source>
</evidence>
<evidence type="ECO:0000256" key="2">
    <source>
        <dbReference type="ARBA" id="ARBA00005336"/>
    </source>
</evidence>
<dbReference type="InterPro" id="IPR019800">
    <property type="entry name" value="Glyco_hydro_3_AS"/>
</dbReference>
<dbReference type="Pfam" id="PF01915">
    <property type="entry name" value="Glyco_hydro_3_C"/>
    <property type="match status" value="1"/>
</dbReference>
<evidence type="ECO:0000256" key="3">
    <source>
        <dbReference type="ARBA" id="ARBA00012744"/>
    </source>
</evidence>
<dbReference type="EC" id="3.2.1.21" evidence="3"/>
<dbReference type="GO" id="GO:0008422">
    <property type="term" value="F:beta-glucosidase activity"/>
    <property type="evidence" value="ECO:0007669"/>
    <property type="project" value="UniProtKB-EC"/>
</dbReference>
<dbReference type="Pfam" id="PF14310">
    <property type="entry name" value="Fn3-like"/>
    <property type="match status" value="1"/>
</dbReference>
<keyword evidence="6 7" id="KW-0326">Glycosidase</keyword>
<evidence type="ECO:0000256" key="4">
    <source>
        <dbReference type="ARBA" id="ARBA00022729"/>
    </source>
</evidence>
<dbReference type="PANTHER" id="PTHR30620">
    <property type="entry name" value="PERIPLASMIC BETA-GLUCOSIDASE-RELATED"/>
    <property type="match status" value="1"/>
</dbReference>
<sequence>MHTLPLYKNPSLSIDRRVEDLLSRMTLEEKIAQLYQIWARPDNIDEVKAFIRQYGVGSRILAGSNLAGSGHEKALEIEEINEYQRIAVEESRLGIPILFGRDVIHGYRTIFPIPLGMAATFDPGLVEQAYTIAAREASSAGVNWSFAPMLDIARDPRWGRIAEGSGEDPYLASQMARAAVLGFQGKDLSDPERILACAKHYIGYGGAEGGRDYNTAEITDVTLRNIYLPPFKAAVDAGVGSVMSAFLDINGEPASGSHYLLTELLKGELGFTGFVISDWASVSELVHHRVVEDERGAARLAFTAGVDMEMVTQTYIRYLKDLVESGEVSLERIDDAVQRILTIKFRLGLFEHPYANATKASETLFSPAHQQVARQIARESMVLLKNHGDLLPLKKTGLKIAVMGPLVNQRAALLGSWTLDGLLHETQTIAEAMQQAAPDAVRLAPSDALQDEMLAEAMKADVITFFAGESEGRSGENHNVASIDLPAGQEELIEAIARLGKPLVVVVLAGRPLNLSRVARCADAILYAWHPGSMGAAAIADLLFGEEAPSGKLPASFPRTTGQIPIHYNFNSTGRSFSVVGETSPLEYAYVDRYLDVPGSPLYPFGFGLSYTMFSLSGLAIDRPEIHPDEVICVSVQVTNTGSRAGTETVQCYVQDCVASITRPVRELKGFKRVHLQPGESQIVTFQLGAEELSFYGTDRRRHLEPGTFKVWVGTDSTASLGTTFQVIKS</sequence>
<dbReference type="EMBL" id="DPBP01000010">
    <property type="protein sequence ID" value="HCE16736.1"/>
    <property type="molecule type" value="Genomic_DNA"/>
</dbReference>
<dbReference type="Gene3D" id="3.40.50.1700">
    <property type="entry name" value="Glycoside hydrolase family 3 C-terminal domain"/>
    <property type="match status" value="1"/>
</dbReference>
<dbReference type="SUPFAM" id="SSF52279">
    <property type="entry name" value="Beta-D-glucan exohydrolase, C-terminal domain"/>
    <property type="match status" value="1"/>
</dbReference>
<organism evidence="9 10">
    <name type="scientific">Anaerolinea thermolimosa</name>
    <dbReference type="NCBI Taxonomy" id="229919"/>
    <lineage>
        <taxon>Bacteria</taxon>
        <taxon>Bacillati</taxon>
        <taxon>Chloroflexota</taxon>
        <taxon>Anaerolineae</taxon>
        <taxon>Anaerolineales</taxon>
        <taxon>Anaerolineaceae</taxon>
        <taxon>Anaerolinea</taxon>
    </lineage>
</organism>
<dbReference type="FunFam" id="3.20.20.300:FF:000005">
    <property type="entry name" value="Periplasmic beta-glucosidase"/>
    <property type="match status" value="1"/>
</dbReference>
<dbReference type="GO" id="GO:0009251">
    <property type="term" value="P:glucan catabolic process"/>
    <property type="evidence" value="ECO:0007669"/>
    <property type="project" value="TreeGrafter"/>
</dbReference>
<dbReference type="RefSeq" id="WP_062190477.1">
    <property type="nucleotide sequence ID" value="NZ_DF967965.1"/>
</dbReference>
<dbReference type="SMART" id="SM01217">
    <property type="entry name" value="Fn3_like"/>
    <property type="match status" value="1"/>
</dbReference>
<comment type="caution">
    <text evidence="9">The sequence shown here is derived from an EMBL/GenBank/DDBJ whole genome shotgun (WGS) entry which is preliminary data.</text>
</comment>
<proteinExistence type="inferred from homology"/>
<accession>A0A3D1JGL0</accession>